<dbReference type="Pfam" id="PF01731">
    <property type="entry name" value="Arylesterase"/>
    <property type="match status" value="1"/>
</dbReference>
<comment type="caution">
    <text evidence="6">The sequence shown here is derived from an EMBL/GenBank/DDBJ whole genome shotgun (WGS) entry which is preliminary data.</text>
</comment>
<evidence type="ECO:0008006" key="8">
    <source>
        <dbReference type="Google" id="ProtNLM"/>
    </source>
</evidence>
<keyword evidence="7" id="KW-1185">Reference proteome</keyword>
<evidence type="ECO:0000256" key="5">
    <source>
        <dbReference type="SAM" id="Phobius"/>
    </source>
</evidence>
<evidence type="ECO:0000313" key="6">
    <source>
        <dbReference type="EMBL" id="NKI32681.1"/>
    </source>
</evidence>
<evidence type="ECO:0000313" key="7">
    <source>
        <dbReference type="Proteomes" id="UP000718451"/>
    </source>
</evidence>
<keyword evidence="5" id="KW-0812">Transmembrane</keyword>
<evidence type="ECO:0000256" key="4">
    <source>
        <dbReference type="ARBA" id="ARBA00023180"/>
    </source>
</evidence>
<dbReference type="SUPFAM" id="SSF63829">
    <property type="entry name" value="Calcium-dependent phosphotriesterase"/>
    <property type="match status" value="1"/>
</dbReference>
<dbReference type="PANTHER" id="PTHR11799">
    <property type="entry name" value="PARAOXONASE"/>
    <property type="match status" value="1"/>
</dbReference>
<reference evidence="6 7" key="1">
    <citation type="submission" date="2020-04" db="EMBL/GenBank/DDBJ databases">
        <authorList>
            <person name="Yoon J."/>
        </authorList>
    </citation>
    <scope>NUCLEOTIDE SEQUENCE [LARGE SCALE GENOMIC DNA]</scope>
    <source>
        <strain evidence="6 7">DJ-13</strain>
    </source>
</reference>
<keyword evidence="5" id="KW-0472">Membrane</keyword>
<accession>A0ABX1GUE0</accession>
<dbReference type="InterPro" id="IPR011042">
    <property type="entry name" value="6-blade_b-propeller_TolB-like"/>
</dbReference>
<proteinExistence type="inferred from homology"/>
<evidence type="ECO:0000256" key="2">
    <source>
        <dbReference type="ARBA" id="ARBA00022801"/>
    </source>
</evidence>
<gene>
    <name evidence="6" type="ORF">HCU67_12060</name>
</gene>
<keyword evidence="3" id="KW-1015">Disulfide bond</keyword>
<dbReference type="Gene3D" id="2.120.10.30">
    <property type="entry name" value="TolB, C-terminal domain"/>
    <property type="match status" value="1"/>
</dbReference>
<keyword evidence="4" id="KW-0325">Glycoprotein</keyword>
<comment type="similarity">
    <text evidence="1">Belongs to the paraoxonase family.</text>
</comment>
<dbReference type="InterPro" id="IPR051288">
    <property type="entry name" value="Serum_paraoxonase/arylesterase"/>
</dbReference>
<evidence type="ECO:0000256" key="1">
    <source>
        <dbReference type="ARBA" id="ARBA00008595"/>
    </source>
</evidence>
<dbReference type="EMBL" id="JAAWWL010000002">
    <property type="protein sequence ID" value="NKI32681.1"/>
    <property type="molecule type" value="Genomic_DNA"/>
</dbReference>
<organism evidence="6 7">
    <name type="scientific">Croceivirga thetidis</name>
    <dbReference type="NCBI Taxonomy" id="2721623"/>
    <lineage>
        <taxon>Bacteria</taxon>
        <taxon>Pseudomonadati</taxon>
        <taxon>Bacteroidota</taxon>
        <taxon>Flavobacteriia</taxon>
        <taxon>Flavobacteriales</taxon>
        <taxon>Flavobacteriaceae</taxon>
        <taxon>Croceivirga</taxon>
    </lineage>
</organism>
<name>A0ABX1GUE0_9FLAO</name>
<sequence>MRKRFIVLLAIVLVLGLYILYIFNSTGYFRKIENKMQGSILKEIPIAGVEDITVDEDDNFAIFISYDRAAERDGNPKRGGIYTMDLGDENLAVTALSEQMDLDLLPHGISLFQVDSTKHKLFVANHADGESVEVFDLFHTDSLVHVKTIKDEMIYAINDLVAVSENEFYFTNDHYYENTLGRLAENYLGLAKCETVYFDGSDYTVVDNSLAYANGINYDANRNLLFVASPRGFKIIVFSRLEDGKLDYLDTIDTGTGVDNLEFDKDGNIWSGSHPNLLAFTAYAKGKLPNAPSEIVKIDYRGQGDYSVETTFLDDGAKVSATSVAAPYKDLILVGNVMDDHFLILKN</sequence>
<dbReference type="Proteomes" id="UP000718451">
    <property type="component" value="Unassembled WGS sequence"/>
</dbReference>
<dbReference type="InterPro" id="IPR002640">
    <property type="entry name" value="Arylesterase"/>
</dbReference>
<keyword evidence="5" id="KW-1133">Transmembrane helix</keyword>
<keyword evidence="2" id="KW-0378">Hydrolase</keyword>
<evidence type="ECO:0000256" key="3">
    <source>
        <dbReference type="ARBA" id="ARBA00023157"/>
    </source>
</evidence>
<dbReference type="PANTHER" id="PTHR11799:SF12">
    <property type="entry name" value="PARAOXONASE-RELATED"/>
    <property type="match status" value="1"/>
</dbReference>
<feature type="transmembrane region" description="Helical" evidence="5">
    <location>
        <begin position="5"/>
        <end position="23"/>
    </location>
</feature>
<dbReference type="RefSeq" id="WP_168552864.1">
    <property type="nucleotide sequence ID" value="NZ_JAAWWL010000002.1"/>
</dbReference>
<protein>
    <recommendedName>
        <fullName evidence="8">Arylesterase</fullName>
    </recommendedName>
</protein>